<evidence type="ECO:0000259" key="3">
    <source>
        <dbReference type="Pfam" id="PF16344"/>
    </source>
</evidence>
<dbReference type="AlphaFoldDB" id="A0A4R7D6Q4"/>
<dbReference type="InterPro" id="IPR006860">
    <property type="entry name" value="FecR"/>
</dbReference>
<evidence type="ECO:0000313" key="4">
    <source>
        <dbReference type="EMBL" id="TDS16640.1"/>
    </source>
</evidence>
<sequence length="313" mass="35351">MTKYLNGTISTKEEKLLEKFDASLILKNEHSVFKTDNHKKRLGKKLFKKIRQKQDGRSVTPWFKIAASIAIIINLGFLTYYGIISQEKEPITITQITETTEWGKRMDFTLSDGTRIKLNSGSTISFPEKFIGNTREVTLIGEAFFNVAKNPDKPFIIKSGDLCTTVLGTSFNINAYPKSDDISVTVATGKVHIGAKKSMVYLHPNEQGVFHKKSDSISKNDVDTNSLINWQKGLLKFNDITVKEALGILEKWYGVNFVIHDDQPFDCHITASFDNETLSNVLESITYVKKDLSFNPLKNNTILIKGKCRDNNQ</sequence>
<protein>
    <submittedName>
        <fullName evidence="4">FecR family protein</fullName>
    </submittedName>
</protein>
<proteinExistence type="predicted"/>
<dbReference type="PANTHER" id="PTHR30273">
    <property type="entry name" value="PERIPLASMIC SIGNAL SENSOR AND SIGMA FACTOR ACTIVATOR FECR-RELATED"/>
    <property type="match status" value="1"/>
</dbReference>
<gene>
    <name evidence="4" type="ORF">DFQ03_1121</name>
</gene>
<dbReference type="Pfam" id="PF16344">
    <property type="entry name" value="FecR_C"/>
    <property type="match status" value="1"/>
</dbReference>
<dbReference type="EMBL" id="SNZW01000013">
    <property type="protein sequence ID" value="TDS16640.1"/>
    <property type="molecule type" value="Genomic_DNA"/>
</dbReference>
<dbReference type="Gene3D" id="3.55.50.30">
    <property type="match status" value="1"/>
</dbReference>
<feature type="domain" description="FecR protein" evidence="2">
    <location>
        <begin position="99"/>
        <end position="191"/>
    </location>
</feature>
<keyword evidence="1" id="KW-1133">Transmembrane helix</keyword>
<dbReference type="InterPro" id="IPR012373">
    <property type="entry name" value="Ferrdict_sens_TM"/>
</dbReference>
<keyword evidence="5" id="KW-1185">Reference proteome</keyword>
<dbReference type="Proteomes" id="UP000295274">
    <property type="component" value="Unassembled WGS sequence"/>
</dbReference>
<comment type="caution">
    <text evidence="4">The sequence shown here is derived from an EMBL/GenBank/DDBJ whole genome shotgun (WGS) entry which is preliminary data.</text>
</comment>
<evidence type="ECO:0000259" key="2">
    <source>
        <dbReference type="Pfam" id="PF04773"/>
    </source>
</evidence>
<evidence type="ECO:0000256" key="1">
    <source>
        <dbReference type="SAM" id="Phobius"/>
    </source>
</evidence>
<evidence type="ECO:0000313" key="5">
    <source>
        <dbReference type="Proteomes" id="UP000295274"/>
    </source>
</evidence>
<feature type="transmembrane region" description="Helical" evidence="1">
    <location>
        <begin position="61"/>
        <end position="83"/>
    </location>
</feature>
<dbReference type="PANTHER" id="PTHR30273:SF2">
    <property type="entry name" value="PROTEIN FECR"/>
    <property type="match status" value="1"/>
</dbReference>
<dbReference type="GO" id="GO:0016989">
    <property type="term" value="F:sigma factor antagonist activity"/>
    <property type="evidence" value="ECO:0007669"/>
    <property type="project" value="TreeGrafter"/>
</dbReference>
<organism evidence="4 5">
    <name type="scientific">Maribacter caenipelagi</name>
    <dbReference type="NCBI Taxonomy" id="1447781"/>
    <lineage>
        <taxon>Bacteria</taxon>
        <taxon>Pseudomonadati</taxon>
        <taxon>Bacteroidota</taxon>
        <taxon>Flavobacteriia</taxon>
        <taxon>Flavobacteriales</taxon>
        <taxon>Flavobacteriaceae</taxon>
        <taxon>Maribacter</taxon>
    </lineage>
</organism>
<dbReference type="InterPro" id="IPR032508">
    <property type="entry name" value="FecR_C"/>
</dbReference>
<dbReference type="Gene3D" id="2.60.120.1440">
    <property type="match status" value="1"/>
</dbReference>
<feature type="domain" description="Protein FecR C-terminal" evidence="3">
    <location>
        <begin position="235"/>
        <end position="304"/>
    </location>
</feature>
<keyword evidence="1" id="KW-0472">Membrane</keyword>
<dbReference type="Pfam" id="PF04773">
    <property type="entry name" value="FecR"/>
    <property type="match status" value="1"/>
</dbReference>
<reference evidence="4 5" key="1">
    <citation type="submission" date="2019-03" db="EMBL/GenBank/DDBJ databases">
        <title>Genomic Encyclopedia of Type Strains, Phase III (KMG-III): the genomes of soil and plant-associated and newly described type strains.</title>
        <authorList>
            <person name="Whitman W."/>
        </authorList>
    </citation>
    <scope>NUCLEOTIDE SEQUENCE [LARGE SCALE GENOMIC DNA]</scope>
    <source>
        <strain evidence="4 5">CECT 8455</strain>
    </source>
</reference>
<accession>A0A4R7D6Q4</accession>
<keyword evidence="1" id="KW-0812">Transmembrane</keyword>
<name>A0A4R7D6Q4_9FLAO</name>